<organism evidence="2 3">
    <name type="scientific">Lysobacter enzymogenes</name>
    <dbReference type="NCBI Taxonomy" id="69"/>
    <lineage>
        <taxon>Bacteria</taxon>
        <taxon>Pseudomonadati</taxon>
        <taxon>Pseudomonadota</taxon>
        <taxon>Gammaproteobacteria</taxon>
        <taxon>Lysobacterales</taxon>
        <taxon>Lysobacteraceae</taxon>
        <taxon>Lysobacter</taxon>
    </lineage>
</organism>
<reference evidence="2 3" key="1">
    <citation type="submission" date="2015-11" db="EMBL/GenBank/DDBJ databases">
        <title>Genome sequences of Lysobacter enzymogenes strain C3 and Lysobacter antibioticus ATCC 29479.</title>
        <authorList>
            <person name="Kobayashi D.Y."/>
        </authorList>
    </citation>
    <scope>NUCLEOTIDE SEQUENCE [LARGE SCALE GENOMIC DNA]</scope>
    <source>
        <strain evidence="2 3">C3</strain>
    </source>
</reference>
<dbReference type="KEGG" id="lez:GLE_3260"/>
<sequence>MVNWIKSLSERSEFVGVLTLAFGWSIYQSLSMALSPQPLTAVFDNASLSGLMGTQLATLAIIGAFLRLRGWTWARLGPAPGWRDLPRGVALAAATLIGFWLFHAVAALIGLLPIDADDSVRVASDLDWRLMLAASAVNGFFEEALVCGYLVSALRERPSMWTAIHLSTAIRASYHLYQGEAGAVMVPMGLAFAWLYSVTGRLWPLVVAHIALDALALFAR</sequence>
<dbReference type="Proteomes" id="UP000061569">
    <property type="component" value="Chromosome"/>
</dbReference>
<dbReference type="InterPro" id="IPR003675">
    <property type="entry name" value="Rce1/LyrA-like_dom"/>
</dbReference>
<dbReference type="OrthoDB" id="95797at2"/>
<dbReference type="GO" id="GO:0080120">
    <property type="term" value="P:CAAX-box protein maturation"/>
    <property type="evidence" value="ECO:0007669"/>
    <property type="project" value="UniProtKB-ARBA"/>
</dbReference>
<evidence type="ECO:0000313" key="2">
    <source>
        <dbReference type="EMBL" id="ALN58606.1"/>
    </source>
</evidence>
<feature type="domain" description="CAAX prenyl protease 2/Lysostaphin resistance protein A-like" evidence="1">
    <location>
        <begin position="128"/>
        <end position="214"/>
    </location>
</feature>
<dbReference type="GO" id="GO:0004175">
    <property type="term" value="F:endopeptidase activity"/>
    <property type="evidence" value="ECO:0007669"/>
    <property type="project" value="UniProtKB-ARBA"/>
</dbReference>
<dbReference type="Pfam" id="PF02517">
    <property type="entry name" value="Rce1-like"/>
    <property type="match status" value="1"/>
</dbReference>
<dbReference type="STRING" id="69.GLE_3260"/>
<evidence type="ECO:0000313" key="3">
    <source>
        <dbReference type="Proteomes" id="UP000061569"/>
    </source>
</evidence>
<dbReference type="EMBL" id="CP013140">
    <property type="protein sequence ID" value="ALN58606.1"/>
    <property type="molecule type" value="Genomic_DNA"/>
</dbReference>
<evidence type="ECO:0000259" key="1">
    <source>
        <dbReference type="Pfam" id="PF02517"/>
    </source>
</evidence>
<dbReference type="AlphaFoldDB" id="A0A0S2DJ93"/>
<accession>A0A0S2DJ93</accession>
<proteinExistence type="predicted"/>
<gene>
    <name evidence="2" type="ORF">GLE_3260</name>
</gene>
<name>A0A0S2DJ93_LYSEN</name>
<protein>
    <submittedName>
        <fullName evidence="2">Abortive infection protein</fullName>
    </submittedName>
</protein>
<dbReference type="PATRIC" id="fig|69.6.peg.3213"/>